<gene>
    <name evidence="2" type="ORF">DFR76_11470</name>
</gene>
<dbReference type="STRING" id="1210086.GCA_001613105_06464"/>
<accession>A0A370HSP0</accession>
<sequence length="411" mass="44596">MDQELWCPLESSVHPMLEVMEAESIWWLDRHRVLPVGRLPAFRAGSPAALGSYTYPRGTLAGTQLASDFITWLFAFDDLYCDGNRIGSDPVEFSAVVGDLIQVLEAPESVNSHELPVARALRDLHRRVGESSSAVQCRRWADDTEKYLLAKLWEAGRRRAESLPPLASYVHMRRLGGANIACLMLTDISLGREVPAEVMCARRMTELVRAAADLADLDNDLLSYARESGPDEEFPINGVTAAAQHGARDTAEAVARVLEFRNTRMRTLLEISAHFAESPDSPAAECGQVTKPSPSTSLTRSSSGPPLSKTRSRRSSSWVSAGSQTATAVTGPSPIRTRSPCAGRELRNPSGSRSSEIICPSSGSRCGRTAIGDESVMTTPDLGREPHHLPLSNARRAAAAGSRRLSNNLPL</sequence>
<dbReference type="Pfam" id="PF19086">
    <property type="entry name" value="Terpene_syn_C_2"/>
    <property type="match status" value="1"/>
</dbReference>
<evidence type="ECO:0000313" key="3">
    <source>
        <dbReference type="Proteomes" id="UP000254869"/>
    </source>
</evidence>
<feature type="compositionally biased region" description="Low complexity" evidence="1">
    <location>
        <begin position="292"/>
        <end position="323"/>
    </location>
</feature>
<reference evidence="2 3" key="1">
    <citation type="submission" date="2018-07" db="EMBL/GenBank/DDBJ databases">
        <title>Genomic Encyclopedia of Type Strains, Phase IV (KMG-IV): sequencing the most valuable type-strain genomes for metagenomic binning, comparative biology and taxonomic classification.</title>
        <authorList>
            <person name="Goeker M."/>
        </authorList>
    </citation>
    <scope>NUCLEOTIDE SEQUENCE [LARGE SCALE GENOMIC DNA]</scope>
    <source>
        <strain evidence="2 3">DSM 44290</strain>
    </source>
</reference>
<dbReference type="RefSeq" id="WP_068005785.1">
    <property type="nucleotide sequence ID" value="NZ_QQBC01000014.1"/>
</dbReference>
<dbReference type="Proteomes" id="UP000254869">
    <property type="component" value="Unassembled WGS sequence"/>
</dbReference>
<comment type="caution">
    <text evidence="2">The sequence shown here is derived from an EMBL/GenBank/DDBJ whole genome shotgun (WGS) entry which is preliminary data.</text>
</comment>
<evidence type="ECO:0008006" key="4">
    <source>
        <dbReference type="Google" id="ProtNLM"/>
    </source>
</evidence>
<feature type="compositionally biased region" description="Low complexity" evidence="1">
    <location>
        <begin position="389"/>
        <end position="411"/>
    </location>
</feature>
<feature type="region of interest" description="Disordered" evidence="1">
    <location>
        <begin position="277"/>
        <end position="357"/>
    </location>
</feature>
<proteinExistence type="predicted"/>
<evidence type="ECO:0000313" key="2">
    <source>
        <dbReference type="EMBL" id="RDI61345.1"/>
    </source>
</evidence>
<dbReference type="SUPFAM" id="SSF48576">
    <property type="entry name" value="Terpenoid synthases"/>
    <property type="match status" value="1"/>
</dbReference>
<protein>
    <recommendedName>
        <fullName evidence="4">Terpene synthase</fullName>
    </recommendedName>
</protein>
<dbReference type="EMBL" id="QQBC01000014">
    <property type="protein sequence ID" value="RDI61345.1"/>
    <property type="molecule type" value="Genomic_DNA"/>
</dbReference>
<dbReference type="Gene3D" id="1.10.600.10">
    <property type="entry name" value="Farnesyl Diphosphate Synthase"/>
    <property type="match status" value="1"/>
</dbReference>
<feature type="region of interest" description="Disordered" evidence="1">
    <location>
        <begin position="377"/>
        <end position="411"/>
    </location>
</feature>
<name>A0A370HSP0_9NOCA</name>
<organism evidence="2 3">
    <name type="scientific">Nocardia pseudobrasiliensis</name>
    <dbReference type="NCBI Taxonomy" id="45979"/>
    <lineage>
        <taxon>Bacteria</taxon>
        <taxon>Bacillati</taxon>
        <taxon>Actinomycetota</taxon>
        <taxon>Actinomycetes</taxon>
        <taxon>Mycobacteriales</taxon>
        <taxon>Nocardiaceae</taxon>
        <taxon>Nocardia</taxon>
    </lineage>
</organism>
<evidence type="ECO:0000256" key="1">
    <source>
        <dbReference type="SAM" id="MobiDB-lite"/>
    </source>
</evidence>
<keyword evidence="3" id="KW-1185">Reference proteome</keyword>
<dbReference type="AlphaFoldDB" id="A0A370HSP0"/>
<dbReference type="InterPro" id="IPR008949">
    <property type="entry name" value="Isoprenoid_synthase_dom_sf"/>
</dbReference>